<dbReference type="RefSeq" id="WP_346757135.1">
    <property type="nucleotide sequence ID" value="NZ_JAUJEB010000001.1"/>
</dbReference>
<dbReference type="Pfam" id="PF16344">
    <property type="entry name" value="FecR_C"/>
    <property type="match status" value="1"/>
</dbReference>
<feature type="domain" description="FecR protein" evidence="2">
    <location>
        <begin position="133"/>
        <end position="229"/>
    </location>
</feature>
<evidence type="ECO:0000313" key="5">
    <source>
        <dbReference type="Proteomes" id="UP001172083"/>
    </source>
</evidence>
<dbReference type="EMBL" id="JAUJEB010000001">
    <property type="protein sequence ID" value="MDN5211807.1"/>
    <property type="molecule type" value="Genomic_DNA"/>
</dbReference>
<protein>
    <submittedName>
        <fullName evidence="4">DUF4974 domain-containing protein</fullName>
    </submittedName>
</protein>
<keyword evidence="1" id="KW-0812">Transmembrane</keyword>
<keyword evidence="5" id="KW-1185">Reference proteome</keyword>
<dbReference type="InterPro" id="IPR032508">
    <property type="entry name" value="FecR_C"/>
</dbReference>
<comment type="caution">
    <text evidence="4">The sequence shown here is derived from an EMBL/GenBank/DDBJ whole genome shotgun (WGS) entry which is preliminary data.</text>
</comment>
<dbReference type="Gene3D" id="3.55.50.30">
    <property type="match status" value="1"/>
</dbReference>
<dbReference type="InterPro" id="IPR012373">
    <property type="entry name" value="Ferrdict_sens_TM"/>
</dbReference>
<feature type="transmembrane region" description="Helical" evidence="1">
    <location>
        <begin position="98"/>
        <end position="115"/>
    </location>
</feature>
<dbReference type="Pfam" id="PF04773">
    <property type="entry name" value="FecR"/>
    <property type="match status" value="1"/>
</dbReference>
<feature type="domain" description="Protein FecR C-terminal" evidence="3">
    <location>
        <begin position="272"/>
        <end position="338"/>
    </location>
</feature>
<gene>
    <name evidence="4" type="ORF">QQ020_07085</name>
</gene>
<organism evidence="4 5">
    <name type="scientific">Agaribacillus aureus</name>
    <dbReference type="NCBI Taxonomy" id="3051825"/>
    <lineage>
        <taxon>Bacteria</taxon>
        <taxon>Pseudomonadati</taxon>
        <taxon>Bacteroidota</taxon>
        <taxon>Cytophagia</taxon>
        <taxon>Cytophagales</taxon>
        <taxon>Splendidivirgaceae</taxon>
        <taxon>Agaribacillus</taxon>
    </lineage>
</organism>
<dbReference type="Gene3D" id="2.60.120.1440">
    <property type="match status" value="1"/>
</dbReference>
<dbReference type="Proteomes" id="UP001172083">
    <property type="component" value="Unassembled WGS sequence"/>
</dbReference>
<accession>A0ABT8L229</accession>
<keyword evidence="1" id="KW-1133">Transmembrane helix</keyword>
<dbReference type="InterPro" id="IPR006860">
    <property type="entry name" value="FecR"/>
</dbReference>
<evidence type="ECO:0000313" key="4">
    <source>
        <dbReference type="EMBL" id="MDN5211807.1"/>
    </source>
</evidence>
<dbReference type="PANTHER" id="PTHR30273:SF2">
    <property type="entry name" value="PROTEIN FECR"/>
    <property type="match status" value="1"/>
</dbReference>
<evidence type="ECO:0000259" key="2">
    <source>
        <dbReference type="Pfam" id="PF04773"/>
    </source>
</evidence>
<dbReference type="PIRSF" id="PIRSF018266">
    <property type="entry name" value="FecR"/>
    <property type="match status" value="1"/>
</dbReference>
<keyword evidence="1" id="KW-0472">Membrane</keyword>
<reference evidence="4" key="1">
    <citation type="submission" date="2023-06" db="EMBL/GenBank/DDBJ databases">
        <title>Genomic of Agaribacillus aureum.</title>
        <authorList>
            <person name="Wang G."/>
        </authorList>
    </citation>
    <scope>NUCLEOTIDE SEQUENCE</scope>
    <source>
        <strain evidence="4">BMA12</strain>
    </source>
</reference>
<sequence>MSKDDIYNLLNKYYNDKCSFEEKERLDRYLADHKVDDDFLINVMDELLEDAKLRHDYDKENVLLNIKNELDAVKDKTVELPATYDPKPAFKFRRNSRVLIAACFSIIFIVSFLAYNQLSKTATPVPVAQAWQEIATPRGQFRTINLPDGSSIRLNVSSRIKFRENFMAHATRSIYLEGEAYFDVASMPDKPFVIESNGVKTEVIGTSFNISAYPNQSNVYVSVVEGKVKVESVGGDDELYLLPDEMATWDAVQLERSDYDHELILGWADQTLVFKEASFKDVVKRLENWYNVDFIIHGEIKSSGYTAKHKAKPLEVILKGLSFAGNFDYKINGKEVIIHAK</sequence>
<proteinExistence type="predicted"/>
<name>A0ABT8L229_9BACT</name>
<evidence type="ECO:0000256" key="1">
    <source>
        <dbReference type="SAM" id="Phobius"/>
    </source>
</evidence>
<dbReference type="PANTHER" id="PTHR30273">
    <property type="entry name" value="PERIPLASMIC SIGNAL SENSOR AND SIGMA FACTOR ACTIVATOR FECR-RELATED"/>
    <property type="match status" value="1"/>
</dbReference>
<evidence type="ECO:0000259" key="3">
    <source>
        <dbReference type="Pfam" id="PF16344"/>
    </source>
</evidence>